<keyword evidence="2" id="KW-1185">Reference proteome</keyword>
<sequence>MLFACPSSSLLKVYSLQWGVQSYIRGITEQTVEVAKKIKKDLDDFAENEFGIKDDDPGLPANFDVKYQATLLATKECGRRNKHEGQENSVDQSGPISFPVHSVVNSSSLMILRGDSENAVTYIVRAVEISVKGKQEMREDV</sequence>
<evidence type="ECO:0000313" key="2">
    <source>
        <dbReference type="Proteomes" id="UP001049176"/>
    </source>
</evidence>
<dbReference type="Proteomes" id="UP001049176">
    <property type="component" value="Chromosome 6"/>
</dbReference>
<dbReference type="AlphaFoldDB" id="A0A9P7UQL7"/>
<dbReference type="GeneID" id="66078659"/>
<evidence type="ECO:0000313" key="1">
    <source>
        <dbReference type="EMBL" id="KAG7090468.1"/>
    </source>
</evidence>
<dbReference type="RefSeq" id="XP_043006938.1">
    <property type="nucleotide sequence ID" value="XM_043154483.1"/>
</dbReference>
<organism evidence="1 2">
    <name type="scientific">Marasmius oreades</name>
    <name type="common">fairy-ring Marasmius</name>
    <dbReference type="NCBI Taxonomy" id="181124"/>
    <lineage>
        <taxon>Eukaryota</taxon>
        <taxon>Fungi</taxon>
        <taxon>Dikarya</taxon>
        <taxon>Basidiomycota</taxon>
        <taxon>Agaricomycotina</taxon>
        <taxon>Agaricomycetes</taxon>
        <taxon>Agaricomycetidae</taxon>
        <taxon>Agaricales</taxon>
        <taxon>Marasmiineae</taxon>
        <taxon>Marasmiaceae</taxon>
        <taxon>Marasmius</taxon>
    </lineage>
</organism>
<dbReference type="KEGG" id="more:E1B28_009583"/>
<comment type="caution">
    <text evidence="1">The sequence shown here is derived from an EMBL/GenBank/DDBJ whole genome shotgun (WGS) entry which is preliminary data.</text>
</comment>
<protein>
    <submittedName>
        <fullName evidence="1">Uncharacterized protein</fullName>
    </submittedName>
</protein>
<name>A0A9P7UQL7_9AGAR</name>
<reference evidence="1" key="1">
    <citation type="journal article" date="2021" name="Genome Biol. Evol.">
        <title>The assembled and annotated genome of the fairy-ring fungus Marasmius oreades.</title>
        <authorList>
            <person name="Hiltunen M."/>
            <person name="Ament-Velasquez S.L."/>
            <person name="Johannesson H."/>
        </authorList>
    </citation>
    <scope>NUCLEOTIDE SEQUENCE</scope>
    <source>
        <strain evidence="1">03SP1</strain>
    </source>
</reference>
<gene>
    <name evidence="1" type="ORF">E1B28_009583</name>
</gene>
<accession>A0A9P7UQL7</accession>
<proteinExistence type="predicted"/>
<dbReference type="EMBL" id="CM032186">
    <property type="protein sequence ID" value="KAG7090468.1"/>
    <property type="molecule type" value="Genomic_DNA"/>
</dbReference>